<dbReference type="EMBL" id="ML738466">
    <property type="protein sequence ID" value="KAE8306336.1"/>
    <property type="molecule type" value="Genomic_DNA"/>
</dbReference>
<evidence type="ECO:0000313" key="1">
    <source>
        <dbReference type="EMBL" id="KAE8306336.1"/>
    </source>
</evidence>
<proteinExistence type="predicted"/>
<organism evidence="1 2">
    <name type="scientific">Aspergillus transmontanensis</name>
    <dbReference type="NCBI Taxonomy" id="1034304"/>
    <lineage>
        <taxon>Eukaryota</taxon>
        <taxon>Fungi</taxon>
        <taxon>Dikarya</taxon>
        <taxon>Ascomycota</taxon>
        <taxon>Pezizomycotina</taxon>
        <taxon>Eurotiomycetes</taxon>
        <taxon>Eurotiomycetidae</taxon>
        <taxon>Eurotiales</taxon>
        <taxon>Aspergillaceae</taxon>
        <taxon>Aspergillus</taxon>
        <taxon>Aspergillus subgen. Circumdati</taxon>
    </lineage>
</organism>
<accession>A0A5N6VDU6</accession>
<name>A0A5N6VDU6_9EURO</name>
<gene>
    <name evidence="1" type="ORF">BDV41DRAFT_559003</name>
</gene>
<reference evidence="2" key="1">
    <citation type="submission" date="2019-04" db="EMBL/GenBank/DDBJ databases">
        <title>Friends and foes A comparative genomics studyof 23 Aspergillus species from section Flavi.</title>
        <authorList>
            <consortium name="DOE Joint Genome Institute"/>
            <person name="Kjaerbolling I."/>
            <person name="Vesth T."/>
            <person name="Frisvad J.C."/>
            <person name="Nybo J.L."/>
            <person name="Theobald S."/>
            <person name="Kildgaard S."/>
            <person name="Isbrandt T."/>
            <person name="Kuo A."/>
            <person name="Sato A."/>
            <person name="Lyhne E.K."/>
            <person name="Kogle M.E."/>
            <person name="Wiebenga A."/>
            <person name="Kun R.S."/>
            <person name="Lubbers R.J."/>
            <person name="Makela M.R."/>
            <person name="Barry K."/>
            <person name="Chovatia M."/>
            <person name="Clum A."/>
            <person name="Daum C."/>
            <person name="Haridas S."/>
            <person name="He G."/>
            <person name="LaButti K."/>
            <person name="Lipzen A."/>
            <person name="Mondo S."/>
            <person name="Riley R."/>
            <person name="Salamov A."/>
            <person name="Simmons B.A."/>
            <person name="Magnuson J.K."/>
            <person name="Henrissat B."/>
            <person name="Mortensen U.H."/>
            <person name="Larsen T.O."/>
            <person name="Devries R.P."/>
            <person name="Grigoriev I.V."/>
            <person name="Machida M."/>
            <person name="Baker S.E."/>
            <person name="Andersen M.R."/>
        </authorList>
    </citation>
    <scope>NUCLEOTIDE SEQUENCE [LARGE SCALE GENOMIC DNA]</scope>
    <source>
        <strain evidence="2">CBS 130015</strain>
    </source>
</reference>
<sequence>MHQLGARGIRLNFQADGREVDLAKLADMLHQAANRIQHLPGWMVQLYVPVWVWEGKF</sequence>
<evidence type="ECO:0000313" key="2">
    <source>
        <dbReference type="Proteomes" id="UP000325433"/>
    </source>
</evidence>
<protein>
    <recommendedName>
        <fullName evidence="3">Xylose isomerase-like TIM barrel domain-containing protein</fullName>
    </recommendedName>
</protein>
<dbReference type="AlphaFoldDB" id="A0A5N6VDU6"/>
<dbReference type="Proteomes" id="UP000325433">
    <property type="component" value="Unassembled WGS sequence"/>
</dbReference>
<evidence type="ECO:0008006" key="3">
    <source>
        <dbReference type="Google" id="ProtNLM"/>
    </source>
</evidence>
<keyword evidence="2" id="KW-1185">Reference proteome</keyword>